<feature type="compositionally biased region" description="Basic residues" evidence="1">
    <location>
        <begin position="73"/>
        <end position="83"/>
    </location>
</feature>
<dbReference type="AlphaFoldDB" id="A0A5B7JFU2"/>
<gene>
    <name evidence="2" type="ORF">E2C01_088121</name>
</gene>
<evidence type="ECO:0000313" key="3">
    <source>
        <dbReference type="Proteomes" id="UP000324222"/>
    </source>
</evidence>
<feature type="region of interest" description="Disordered" evidence="1">
    <location>
        <begin position="1"/>
        <end position="38"/>
    </location>
</feature>
<name>A0A5B7JFU2_PORTR</name>
<feature type="region of interest" description="Disordered" evidence="1">
    <location>
        <begin position="68"/>
        <end position="93"/>
    </location>
</feature>
<dbReference type="EMBL" id="VSRR010093301">
    <property type="protein sequence ID" value="MPC93006.1"/>
    <property type="molecule type" value="Genomic_DNA"/>
</dbReference>
<comment type="caution">
    <text evidence="2">The sequence shown here is derived from an EMBL/GenBank/DDBJ whole genome shotgun (WGS) entry which is preliminary data.</text>
</comment>
<reference evidence="2 3" key="1">
    <citation type="submission" date="2019-05" db="EMBL/GenBank/DDBJ databases">
        <title>Another draft genome of Portunus trituberculatus and its Hox gene families provides insights of decapod evolution.</title>
        <authorList>
            <person name="Jeong J.-H."/>
            <person name="Song I."/>
            <person name="Kim S."/>
            <person name="Choi T."/>
            <person name="Kim D."/>
            <person name="Ryu S."/>
            <person name="Kim W."/>
        </authorList>
    </citation>
    <scope>NUCLEOTIDE SEQUENCE [LARGE SCALE GENOMIC DNA]</scope>
    <source>
        <tissue evidence="2">Muscle</tissue>
    </source>
</reference>
<keyword evidence="3" id="KW-1185">Reference proteome</keyword>
<evidence type="ECO:0000313" key="2">
    <source>
        <dbReference type="EMBL" id="MPC93006.1"/>
    </source>
</evidence>
<organism evidence="2 3">
    <name type="scientific">Portunus trituberculatus</name>
    <name type="common">Swimming crab</name>
    <name type="synonym">Neptunus trituberculatus</name>
    <dbReference type="NCBI Taxonomy" id="210409"/>
    <lineage>
        <taxon>Eukaryota</taxon>
        <taxon>Metazoa</taxon>
        <taxon>Ecdysozoa</taxon>
        <taxon>Arthropoda</taxon>
        <taxon>Crustacea</taxon>
        <taxon>Multicrustacea</taxon>
        <taxon>Malacostraca</taxon>
        <taxon>Eumalacostraca</taxon>
        <taxon>Eucarida</taxon>
        <taxon>Decapoda</taxon>
        <taxon>Pleocyemata</taxon>
        <taxon>Brachyura</taxon>
        <taxon>Eubrachyura</taxon>
        <taxon>Portunoidea</taxon>
        <taxon>Portunidae</taxon>
        <taxon>Portuninae</taxon>
        <taxon>Portunus</taxon>
    </lineage>
</organism>
<feature type="compositionally biased region" description="Polar residues" evidence="1">
    <location>
        <begin position="19"/>
        <end position="29"/>
    </location>
</feature>
<protein>
    <submittedName>
        <fullName evidence="2">Uncharacterized protein</fullName>
    </submittedName>
</protein>
<dbReference type="Proteomes" id="UP000324222">
    <property type="component" value="Unassembled WGS sequence"/>
</dbReference>
<sequence>MKIKLRVCGRRREEDQRWLTPSHSSTALNTPRGASRVSGKAIVISSSPRRPAAAQQMKRTPCLARRCTDGRRSSLHRVAHSKTQKMMTRKTLP</sequence>
<proteinExistence type="predicted"/>
<evidence type="ECO:0000256" key="1">
    <source>
        <dbReference type="SAM" id="MobiDB-lite"/>
    </source>
</evidence>
<accession>A0A5B7JFU2</accession>